<evidence type="ECO:0000256" key="3">
    <source>
        <dbReference type="PROSITE-ProRule" id="PRU00339"/>
    </source>
</evidence>
<dbReference type="Pfam" id="PF12895">
    <property type="entry name" value="ANAPC3"/>
    <property type="match status" value="1"/>
</dbReference>
<dbReference type="InterPro" id="IPR019734">
    <property type="entry name" value="TPR_rpt"/>
</dbReference>
<dbReference type="OrthoDB" id="9803982at2"/>
<evidence type="ECO:0000313" key="4">
    <source>
        <dbReference type="EMBL" id="AWV99932.1"/>
    </source>
</evidence>
<dbReference type="Pfam" id="PF13414">
    <property type="entry name" value="TPR_11"/>
    <property type="match status" value="1"/>
</dbReference>
<keyword evidence="2 3" id="KW-0802">TPR repeat</keyword>
<dbReference type="InterPro" id="IPR011990">
    <property type="entry name" value="TPR-like_helical_dom_sf"/>
</dbReference>
<feature type="repeat" description="TPR" evidence="3">
    <location>
        <begin position="344"/>
        <end position="377"/>
    </location>
</feature>
<dbReference type="PANTHER" id="PTHR44858">
    <property type="entry name" value="TETRATRICOPEPTIDE REPEAT PROTEIN 6"/>
    <property type="match status" value="1"/>
</dbReference>
<dbReference type="KEGG" id="als:DJ013_17845"/>
<keyword evidence="1" id="KW-0677">Repeat</keyword>
<sequence length="470" mass="55047">MNIEFNDNFDEVGDKGISQTAKEFEAMVLNDESHYLNEDTYESLSEFYIEKSDWVLAKKACQLGLDQYPYSLELLLNRTQLHVNELEYEEGLELLDKAATFFPADTEILYMKGVINNLMGEHQTALELLERALLLSDQKDDIHFHLAQTFQNSGEFQKAAFHYKEAIKLGYDNEIAYLELIYNLEYLNKLEGSIPYFKNLTDEKPYSHYAWYCLGLAYSRLKDYPEAIRAFDFSVVIKEDFASGWFNLGHNYMNEENYEKAKEAYEKTLALEKPSAEVLTYLASSLEKLGDFLGAFNNYKKAAEIEENWEEAWYGMASVLFEQQKWMEAIHFAKKATKINETNSDYWLLQGDIEAQLGNMISSIEAYNQAANLDPENIDIWLNWSLLYFEKKDYQKAFEIIYNAIEEVPDEADLYYRATVYLVYDGTYNEAYKYLQDGLTLDFDAHEQIYPFFPNLKTQKALFRIIEQYK</sequence>
<keyword evidence="5" id="KW-1185">Reference proteome</keyword>
<protein>
    <submittedName>
        <fullName evidence="4">Uncharacterized protein</fullName>
    </submittedName>
</protein>
<dbReference type="Pfam" id="PF13432">
    <property type="entry name" value="TPR_16"/>
    <property type="match status" value="1"/>
</dbReference>
<feature type="repeat" description="TPR" evidence="3">
    <location>
        <begin position="310"/>
        <end position="343"/>
    </location>
</feature>
<name>A0A2Z4GEZ4_9BACT</name>
<dbReference type="PANTHER" id="PTHR44858:SF1">
    <property type="entry name" value="UDP-N-ACETYLGLUCOSAMINE--PEPTIDE N-ACETYLGLUCOSAMINYLTRANSFERASE SPINDLY-RELATED"/>
    <property type="match status" value="1"/>
</dbReference>
<dbReference type="AlphaFoldDB" id="A0A2Z4GEZ4"/>
<feature type="repeat" description="TPR" evidence="3">
    <location>
        <begin position="208"/>
        <end position="241"/>
    </location>
</feature>
<dbReference type="Pfam" id="PF13181">
    <property type="entry name" value="TPR_8"/>
    <property type="match status" value="1"/>
</dbReference>
<dbReference type="RefSeq" id="WP_111373300.1">
    <property type="nucleotide sequence ID" value="NZ_CP029480.1"/>
</dbReference>
<feature type="repeat" description="TPR" evidence="3">
    <location>
        <begin position="242"/>
        <end position="275"/>
    </location>
</feature>
<evidence type="ECO:0000256" key="1">
    <source>
        <dbReference type="ARBA" id="ARBA00022737"/>
    </source>
</evidence>
<dbReference type="SMART" id="SM00028">
    <property type="entry name" value="TPR"/>
    <property type="match status" value="10"/>
</dbReference>
<organism evidence="4 5">
    <name type="scientific">Arcticibacterium luteifluviistationis</name>
    <dbReference type="NCBI Taxonomy" id="1784714"/>
    <lineage>
        <taxon>Bacteria</taxon>
        <taxon>Pseudomonadati</taxon>
        <taxon>Bacteroidota</taxon>
        <taxon>Cytophagia</taxon>
        <taxon>Cytophagales</taxon>
        <taxon>Leadbetterellaceae</taxon>
        <taxon>Arcticibacterium</taxon>
    </lineage>
</organism>
<dbReference type="Gene3D" id="1.25.40.10">
    <property type="entry name" value="Tetratricopeptide repeat domain"/>
    <property type="match status" value="3"/>
</dbReference>
<dbReference type="EMBL" id="CP029480">
    <property type="protein sequence ID" value="AWV99932.1"/>
    <property type="molecule type" value="Genomic_DNA"/>
</dbReference>
<reference evidence="4 5" key="1">
    <citation type="submission" date="2018-05" db="EMBL/GenBank/DDBJ databases">
        <title>Complete genome sequence of Arcticibacterium luteifluviistationis SM1504T, a cytophagaceae bacterium isolated from Arctic surface seawater.</title>
        <authorList>
            <person name="Li Y."/>
            <person name="Qin Q.-L."/>
        </authorList>
    </citation>
    <scope>NUCLEOTIDE SEQUENCE [LARGE SCALE GENOMIC DNA]</scope>
    <source>
        <strain evidence="4 5">SM1504</strain>
    </source>
</reference>
<evidence type="ECO:0000256" key="2">
    <source>
        <dbReference type="ARBA" id="ARBA00022803"/>
    </source>
</evidence>
<dbReference type="InterPro" id="IPR050498">
    <property type="entry name" value="Ycf3"/>
</dbReference>
<dbReference type="Proteomes" id="UP000249873">
    <property type="component" value="Chromosome"/>
</dbReference>
<evidence type="ECO:0000313" key="5">
    <source>
        <dbReference type="Proteomes" id="UP000249873"/>
    </source>
</evidence>
<dbReference type="SUPFAM" id="SSF48452">
    <property type="entry name" value="TPR-like"/>
    <property type="match status" value="2"/>
</dbReference>
<proteinExistence type="predicted"/>
<feature type="repeat" description="TPR" evidence="3">
    <location>
        <begin position="378"/>
        <end position="411"/>
    </location>
</feature>
<accession>A0A2Z4GEZ4</accession>
<gene>
    <name evidence="4" type="ORF">DJ013_17845</name>
</gene>
<dbReference type="SUPFAM" id="SSF81901">
    <property type="entry name" value="HCP-like"/>
    <property type="match status" value="1"/>
</dbReference>
<dbReference type="PROSITE" id="PS50005">
    <property type="entry name" value="TPR"/>
    <property type="match status" value="6"/>
</dbReference>
<feature type="repeat" description="TPR" evidence="3">
    <location>
        <begin position="140"/>
        <end position="173"/>
    </location>
</feature>